<gene>
    <name evidence="7" type="ORF">AVL63_12610</name>
</gene>
<accession>A0A0W8IJJ3</accession>
<proteinExistence type="predicted"/>
<dbReference type="InterPro" id="IPR009057">
    <property type="entry name" value="Homeodomain-like_sf"/>
</dbReference>
<keyword evidence="1" id="KW-0805">Transcription regulation</keyword>
<dbReference type="SUPFAM" id="SSF46689">
    <property type="entry name" value="Homeodomain-like"/>
    <property type="match status" value="1"/>
</dbReference>
<reference evidence="8" key="1">
    <citation type="submission" date="2015-12" db="EMBL/GenBank/DDBJ databases">
        <authorList>
            <person name="Nair G.R."/>
            <person name="Kaur G."/>
            <person name="Mayilraj S."/>
        </authorList>
    </citation>
    <scope>NUCLEOTIDE SEQUENCE [LARGE SCALE GENOMIC DNA]</scope>
    <source>
        <strain evidence="8">CD08_7</strain>
    </source>
</reference>
<evidence type="ECO:0000256" key="2">
    <source>
        <dbReference type="ARBA" id="ARBA00023125"/>
    </source>
</evidence>
<dbReference type="PANTHER" id="PTHR30055:SF148">
    <property type="entry name" value="TETR-FAMILY TRANSCRIPTIONAL REGULATOR"/>
    <property type="match status" value="1"/>
</dbReference>
<name>A0A0W8IJJ3_9MICC</name>
<dbReference type="SUPFAM" id="SSF48498">
    <property type="entry name" value="Tetracyclin repressor-like, C-terminal domain"/>
    <property type="match status" value="1"/>
</dbReference>
<dbReference type="PROSITE" id="PS50977">
    <property type="entry name" value="HTH_TETR_2"/>
    <property type="match status" value="1"/>
</dbReference>
<feature type="region of interest" description="Disordered" evidence="5">
    <location>
        <begin position="1"/>
        <end position="23"/>
    </location>
</feature>
<dbReference type="InterPro" id="IPR050109">
    <property type="entry name" value="HTH-type_TetR-like_transc_reg"/>
</dbReference>
<dbReference type="InterPro" id="IPR001647">
    <property type="entry name" value="HTH_TetR"/>
</dbReference>
<dbReference type="Proteomes" id="UP000054023">
    <property type="component" value="Unassembled WGS sequence"/>
</dbReference>
<keyword evidence="3" id="KW-0804">Transcription</keyword>
<dbReference type="PRINTS" id="PR00455">
    <property type="entry name" value="HTHTETR"/>
</dbReference>
<comment type="caution">
    <text evidence="7">The sequence shown here is derived from an EMBL/GenBank/DDBJ whole genome shotgun (WGS) entry which is preliminary data.</text>
</comment>
<dbReference type="AlphaFoldDB" id="A0A0W8IJJ3"/>
<dbReference type="InterPro" id="IPR011075">
    <property type="entry name" value="TetR_C"/>
</dbReference>
<keyword evidence="2 4" id="KW-0238">DNA-binding</keyword>
<evidence type="ECO:0000256" key="1">
    <source>
        <dbReference type="ARBA" id="ARBA00023015"/>
    </source>
</evidence>
<dbReference type="PANTHER" id="PTHR30055">
    <property type="entry name" value="HTH-TYPE TRANSCRIPTIONAL REGULATOR RUTR"/>
    <property type="match status" value="1"/>
</dbReference>
<dbReference type="Gene3D" id="1.10.10.60">
    <property type="entry name" value="Homeodomain-like"/>
    <property type="match status" value="1"/>
</dbReference>
<evidence type="ECO:0000259" key="6">
    <source>
        <dbReference type="PROSITE" id="PS50977"/>
    </source>
</evidence>
<organism evidence="7 8">
    <name type="scientific">Nesterenkonia jeotgali</name>
    <dbReference type="NCBI Taxonomy" id="317018"/>
    <lineage>
        <taxon>Bacteria</taxon>
        <taxon>Bacillati</taxon>
        <taxon>Actinomycetota</taxon>
        <taxon>Actinomycetes</taxon>
        <taxon>Micrococcales</taxon>
        <taxon>Micrococcaceae</taxon>
        <taxon>Nesterenkonia</taxon>
    </lineage>
</organism>
<dbReference type="Gene3D" id="1.10.357.10">
    <property type="entry name" value="Tetracycline Repressor, domain 2"/>
    <property type="match status" value="1"/>
</dbReference>
<dbReference type="STRING" id="317018.AVL63_12610"/>
<sequence length="211" mass="22924">MASEAQRSEIVEPRRGRPRSEASHQAVLDATARLLRASPYEELTVEAIASEAGVSKQTIYRWWKSKAAVVLELMLTGDAEIELVPMPSTGDLRADCLTWIRGMIVEAFRETHVGMARSLVAAGLQGDPGTERLLQQASMWDHGLLAERLREAERAGELREGVDIAAAASAIGDPLIFRMLIGSAPSRGWAESLVDVVLTGLLRPEAGTDRP</sequence>
<protein>
    <recommendedName>
        <fullName evidence="6">HTH tetR-type domain-containing protein</fullName>
    </recommendedName>
</protein>
<evidence type="ECO:0000256" key="3">
    <source>
        <dbReference type="ARBA" id="ARBA00023163"/>
    </source>
</evidence>
<dbReference type="InterPro" id="IPR036271">
    <property type="entry name" value="Tet_transcr_reg_TetR-rel_C_sf"/>
</dbReference>
<evidence type="ECO:0000256" key="4">
    <source>
        <dbReference type="PROSITE-ProRule" id="PRU00335"/>
    </source>
</evidence>
<evidence type="ECO:0000313" key="7">
    <source>
        <dbReference type="EMBL" id="KUG59971.1"/>
    </source>
</evidence>
<dbReference type="EMBL" id="LQBM01000002">
    <property type="protein sequence ID" value="KUG59971.1"/>
    <property type="molecule type" value="Genomic_DNA"/>
</dbReference>
<dbReference type="GO" id="GO:0003700">
    <property type="term" value="F:DNA-binding transcription factor activity"/>
    <property type="evidence" value="ECO:0007669"/>
    <property type="project" value="TreeGrafter"/>
</dbReference>
<evidence type="ECO:0000313" key="8">
    <source>
        <dbReference type="Proteomes" id="UP000054023"/>
    </source>
</evidence>
<dbReference type="Pfam" id="PF00440">
    <property type="entry name" value="TetR_N"/>
    <property type="match status" value="1"/>
</dbReference>
<feature type="compositionally biased region" description="Basic and acidic residues" evidence="5">
    <location>
        <begin position="1"/>
        <end position="22"/>
    </location>
</feature>
<feature type="domain" description="HTH tetR-type" evidence="6">
    <location>
        <begin position="21"/>
        <end position="81"/>
    </location>
</feature>
<dbReference type="RefSeq" id="WP_058888115.1">
    <property type="nucleotide sequence ID" value="NZ_LQBM01000002.1"/>
</dbReference>
<dbReference type="Pfam" id="PF16859">
    <property type="entry name" value="TetR_C_11"/>
    <property type="match status" value="1"/>
</dbReference>
<feature type="DNA-binding region" description="H-T-H motif" evidence="4">
    <location>
        <begin position="44"/>
        <end position="63"/>
    </location>
</feature>
<evidence type="ECO:0000256" key="5">
    <source>
        <dbReference type="SAM" id="MobiDB-lite"/>
    </source>
</evidence>
<dbReference type="GO" id="GO:0000976">
    <property type="term" value="F:transcription cis-regulatory region binding"/>
    <property type="evidence" value="ECO:0007669"/>
    <property type="project" value="TreeGrafter"/>
</dbReference>
<keyword evidence="8" id="KW-1185">Reference proteome</keyword>